<sequence>MYCQLLTLTLLSSLILPPQLLLQVTKTVFKPQNWDYQNCYVFVSFFIQNSIKIHELLCSIRTCATCTAALIGIVTGNDGDTTPTSALGTDAAGCATITYTCERNPVVATDVVLITYYSDSRNPTDVGTENGVGTANVVMNCVNGVWVKDGIEINDIECQIIT</sequence>
<feature type="signal peptide" evidence="1">
    <location>
        <begin position="1"/>
        <end position="22"/>
    </location>
</feature>
<protein>
    <recommendedName>
        <fullName evidence="2">C6 domain-containing protein</fullName>
    </recommendedName>
</protein>
<dbReference type="OMA" id="ANNCATI"/>
<organism evidence="4">
    <name type="scientific">Caenorhabditis brenneri</name>
    <name type="common">Nematode worm</name>
    <dbReference type="NCBI Taxonomy" id="135651"/>
    <lineage>
        <taxon>Eukaryota</taxon>
        <taxon>Metazoa</taxon>
        <taxon>Ecdysozoa</taxon>
        <taxon>Nematoda</taxon>
        <taxon>Chromadorea</taxon>
        <taxon>Rhabditida</taxon>
        <taxon>Rhabditina</taxon>
        <taxon>Rhabditomorpha</taxon>
        <taxon>Rhabditoidea</taxon>
        <taxon>Rhabditidae</taxon>
        <taxon>Peloderinae</taxon>
        <taxon>Caenorhabditis</taxon>
    </lineage>
</organism>
<keyword evidence="4" id="KW-1185">Reference proteome</keyword>
<reference evidence="4" key="1">
    <citation type="submission" date="2011-07" db="EMBL/GenBank/DDBJ databases">
        <authorList>
            <consortium name="Caenorhabditis brenneri Sequencing and Analysis Consortium"/>
            <person name="Wilson R.K."/>
        </authorList>
    </citation>
    <scope>NUCLEOTIDE SEQUENCE [LARGE SCALE GENOMIC DNA]</scope>
    <source>
        <strain evidence="4">PB2801</strain>
    </source>
</reference>
<dbReference type="STRING" id="135651.G0MI00"/>
<evidence type="ECO:0000313" key="4">
    <source>
        <dbReference type="Proteomes" id="UP000008068"/>
    </source>
</evidence>
<dbReference type="PANTHER" id="PTHR21629:SF10">
    <property type="entry name" value="C6 DOMAIN-CONTAINING PROTEIN"/>
    <property type="match status" value="1"/>
</dbReference>
<feature type="chain" id="PRO_5003404091" description="C6 domain-containing protein" evidence="1">
    <location>
        <begin position="23"/>
        <end position="162"/>
    </location>
</feature>
<dbReference type="eggNOG" id="ENOG502THZJ">
    <property type="taxonomic scope" value="Eukaryota"/>
</dbReference>
<dbReference type="InterPro" id="IPR002601">
    <property type="entry name" value="C6_domain"/>
</dbReference>
<name>G0MI00_CAEBE</name>
<dbReference type="Pfam" id="PF01681">
    <property type="entry name" value="C6"/>
    <property type="match status" value="1"/>
</dbReference>
<gene>
    <name evidence="3" type="ORF">CAEBREN_17705</name>
</gene>
<dbReference type="AlphaFoldDB" id="G0MI00"/>
<dbReference type="OrthoDB" id="5857129at2759"/>
<evidence type="ECO:0000259" key="2">
    <source>
        <dbReference type="SMART" id="SM01048"/>
    </source>
</evidence>
<dbReference type="Proteomes" id="UP000008068">
    <property type="component" value="Unassembled WGS sequence"/>
</dbReference>
<keyword evidence="1" id="KW-0732">Signal</keyword>
<feature type="domain" description="C6" evidence="2">
    <location>
        <begin position="63"/>
        <end position="158"/>
    </location>
</feature>
<dbReference type="PANTHER" id="PTHR21629">
    <property type="entry name" value="C6 DOMAIN-CONTAINING PROTEIN"/>
    <property type="match status" value="1"/>
</dbReference>
<dbReference type="EMBL" id="GL379795">
    <property type="protein sequence ID" value="EGT59496.1"/>
    <property type="molecule type" value="Genomic_DNA"/>
</dbReference>
<proteinExistence type="predicted"/>
<dbReference type="InParanoid" id="G0MI00"/>
<accession>G0MI00</accession>
<evidence type="ECO:0000313" key="3">
    <source>
        <dbReference type="EMBL" id="EGT59496.1"/>
    </source>
</evidence>
<dbReference type="FunCoup" id="G0MI00">
    <property type="interactions" value="226"/>
</dbReference>
<dbReference type="SMART" id="SM01048">
    <property type="entry name" value="C6"/>
    <property type="match status" value="1"/>
</dbReference>
<evidence type="ECO:0000256" key="1">
    <source>
        <dbReference type="SAM" id="SignalP"/>
    </source>
</evidence>
<dbReference type="HOGENOM" id="CLU_138748_0_0_1"/>